<keyword evidence="2 5" id="KW-0812">Transmembrane</keyword>
<dbReference type="Proteomes" id="UP001597059">
    <property type="component" value="Unassembled WGS sequence"/>
</dbReference>
<keyword evidence="4 5" id="KW-0472">Membrane</keyword>
<dbReference type="EMBL" id="JBHTMN010000007">
    <property type="protein sequence ID" value="MFD1383133.1"/>
    <property type="molecule type" value="Genomic_DNA"/>
</dbReference>
<protein>
    <submittedName>
        <fullName evidence="6">Methyltransferase family protein</fullName>
        <ecNumber evidence="6">2.1.1.100</ecNumber>
        <ecNumber evidence="6">2.1.1.334</ecNumber>
    </submittedName>
</protein>
<dbReference type="EC" id="2.1.1.100" evidence="6"/>
<evidence type="ECO:0000256" key="4">
    <source>
        <dbReference type="ARBA" id="ARBA00023136"/>
    </source>
</evidence>
<gene>
    <name evidence="6" type="ORF">ACFQ45_07130</name>
</gene>
<comment type="caution">
    <text evidence="6">The sequence shown here is derived from an EMBL/GenBank/DDBJ whole genome shotgun (WGS) entry which is preliminary data.</text>
</comment>
<proteinExistence type="predicted"/>
<feature type="transmembrane region" description="Helical" evidence="5">
    <location>
        <begin position="12"/>
        <end position="32"/>
    </location>
</feature>
<dbReference type="RefSeq" id="WP_377366308.1">
    <property type="nucleotide sequence ID" value="NZ_JBHTMN010000007.1"/>
</dbReference>
<comment type="subcellular location">
    <subcellularLocation>
        <location evidence="1">Endomembrane system</location>
        <topology evidence="1">Multi-pass membrane protein</topology>
    </subcellularLocation>
</comment>
<dbReference type="Gene3D" id="1.20.120.1630">
    <property type="match status" value="1"/>
</dbReference>
<keyword evidence="7" id="KW-1185">Reference proteome</keyword>
<evidence type="ECO:0000313" key="6">
    <source>
        <dbReference type="EMBL" id="MFD1383133.1"/>
    </source>
</evidence>
<name>A0ABW4B0T2_9GAMM</name>
<evidence type="ECO:0000313" key="7">
    <source>
        <dbReference type="Proteomes" id="UP001597059"/>
    </source>
</evidence>
<sequence length="205" mass="23604">MPSPDWVWEFTRGYLAFFYTFVALFYTVRIVTLQRSTQQNRVFHGKRGSLNWWHHKIFGVFRVLIWMVCVWRLFFPSIDSALGILPLHAYPWLIIAGNLLLTLGFAWAIFGHFSLGSAWTSGVDQQGKMTLVTAGVYGLSRNPIYLGVLTAQLGFMLALPSAFSIVCFVVGVMTIVRQTQVEEAHLSQVFRDHYTLYCSRVRRWL</sequence>
<evidence type="ECO:0000256" key="3">
    <source>
        <dbReference type="ARBA" id="ARBA00022989"/>
    </source>
</evidence>
<dbReference type="GO" id="GO:0032259">
    <property type="term" value="P:methylation"/>
    <property type="evidence" value="ECO:0007669"/>
    <property type="project" value="UniProtKB-KW"/>
</dbReference>
<feature type="transmembrane region" description="Helical" evidence="5">
    <location>
        <begin position="53"/>
        <end position="74"/>
    </location>
</feature>
<keyword evidence="6" id="KW-0808">Transferase</keyword>
<keyword evidence="3 5" id="KW-1133">Transmembrane helix</keyword>
<dbReference type="GO" id="GO:0004671">
    <property type="term" value="F:protein C-terminal S-isoprenylcysteine carboxyl O-methyltransferase activity"/>
    <property type="evidence" value="ECO:0007669"/>
    <property type="project" value="UniProtKB-EC"/>
</dbReference>
<feature type="transmembrane region" description="Helical" evidence="5">
    <location>
        <begin position="89"/>
        <end position="110"/>
    </location>
</feature>
<dbReference type="PANTHER" id="PTHR12714">
    <property type="entry name" value="PROTEIN-S ISOPRENYLCYSTEINE O-METHYLTRANSFERASE"/>
    <property type="match status" value="1"/>
</dbReference>
<organism evidence="6 7">
    <name type="scientific">Rhodanobacter aciditrophus</name>
    <dbReference type="NCBI Taxonomy" id="1623218"/>
    <lineage>
        <taxon>Bacteria</taxon>
        <taxon>Pseudomonadati</taxon>
        <taxon>Pseudomonadota</taxon>
        <taxon>Gammaproteobacteria</taxon>
        <taxon>Lysobacterales</taxon>
        <taxon>Rhodanobacteraceae</taxon>
        <taxon>Rhodanobacter</taxon>
    </lineage>
</organism>
<evidence type="ECO:0000256" key="1">
    <source>
        <dbReference type="ARBA" id="ARBA00004127"/>
    </source>
</evidence>
<accession>A0ABW4B0T2</accession>
<dbReference type="EC" id="2.1.1.334" evidence="6"/>
<dbReference type="Pfam" id="PF04191">
    <property type="entry name" value="PEMT"/>
    <property type="match status" value="1"/>
</dbReference>
<reference evidence="7" key="1">
    <citation type="journal article" date="2019" name="Int. J. Syst. Evol. Microbiol.">
        <title>The Global Catalogue of Microorganisms (GCM) 10K type strain sequencing project: providing services to taxonomists for standard genome sequencing and annotation.</title>
        <authorList>
            <consortium name="The Broad Institute Genomics Platform"/>
            <consortium name="The Broad Institute Genome Sequencing Center for Infectious Disease"/>
            <person name="Wu L."/>
            <person name="Ma J."/>
        </authorList>
    </citation>
    <scope>NUCLEOTIDE SEQUENCE [LARGE SCALE GENOMIC DNA]</scope>
    <source>
        <strain evidence="7">JCM 30774</strain>
    </source>
</reference>
<dbReference type="InterPro" id="IPR007318">
    <property type="entry name" value="Phopholipid_MeTrfase"/>
</dbReference>
<feature type="transmembrane region" description="Helical" evidence="5">
    <location>
        <begin position="155"/>
        <end position="176"/>
    </location>
</feature>
<evidence type="ECO:0000256" key="5">
    <source>
        <dbReference type="SAM" id="Phobius"/>
    </source>
</evidence>
<evidence type="ECO:0000256" key="2">
    <source>
        <dbReference type="ARBA" id="ARBA00022692"/>
    </source>
</evidence>
<dbReference type="PANTHER" id="PTHR12714:SF9">
    <property type="entry name" value="PROTEIN-S-ISOPRENYLCYSTEINE O-METHYLTRANSFERASE"/>
    <property type="match status" value="1"/>
</dbReference>
<keyword evidence="6" id="KW-0489">Methyltransferase</keyword>